<dbReference type="InterPro" id="IPR027417">
    <property type="entry name" value="P-loop_NTPase"/>
</dbReference>
<keyword evidence="1" id="KW-0547">Nucleotide-binding</keyword>
<dbReference type="EMBL" id="BAABIL010000040">
    <property type="protein sequence ID" value="GAA4963694.1"/>
    <property type="molecule type" value="Genomic_DNA"/>
</dbReference>
<reference evidence="5" key="1">
    <citation type="journal article" date="2019" name="Int. J. Syst. Evol. Microbiol.">
        <title>The Global Catalogue of Microorganisms (GCM) 10K type strain sequencing project: providing services to taxonomists for standard genome sequencing and annotation.</title>
        <authorList>
            <consortium name="The Broad Institute Genomics Platform"/>
            <consortium name="The Broad Institute Genome Sequencing Center for Infectious Disease"/>
            <person name="Wu L."/>
            <person name="Ma J."/>
        </authorList>
    </citation>
    <scope>NUCLEOTIDE SEQUENCE [LARGE SCALE GENOMIC DNA]</scope>
    <source>
        <strain evidence="5">JCM 18126</strain>
    </source>
</reference>
<keyword evidence="2" id="KW-0067">ATP-binding</keyword>
<dbReference type="SUPFAM" id="SSF52540">
    <property type="entry name" value="P-loop containing nucleoside triphosphate hydrolases"/>
    <property type="match status" value="1"/>
</dbReference>
<dbReference type="PANTHER" id="PTHR43394">
    <property type="entry name" value="ATP-DEPENDENT PERMEASE MDL1, MITOCHONDRIAL"/>
    <property type="match status" value="1"/>
</dbReference>
<evidence type="ECO:0000256" key="1">
    <source>
        <dbReference type="ARBA" id="ARBA00022741"/>
    </source>
</evidence>
<gene>
    <name evidence="4" type="ORF">GCM10023225_03680</name>
</gene>
<name>A0ABP9H890_9ACTN</name>
<proteinExistence type="predicted"/>
<dbReference type="PANTHER" id="PTHR43394:SF1">
    <property type="entry name" value="ATP-BINDING CASSETTE SUB-FAMILY B MEMBER 10, MITOCHONDRIAL"/>
    <property type="match status" value="1"/>
</dbReference>
<dbReference type="Proteomes" id="UP001501195">
    <property type="component" value="Unassembled WGS sequence"/>
</dbReference>
<dbReference type="Gene3D" id="3.40.50.300">
    <property type="entry name" value="P-loop containing nucleotide triphosphate hydrolases"/>
    <property type="match status" value="1"/>
</dbReference>
<accession>A0ABP9H890</accession>
<dbReference type="InterPro" id="IPR039421">
    <property type="entry name" value="Type_1_exporter"/>
</dbReference>
<feature type="domain" description="ABC transporter" evidence="3">
    <location>
        <begin position="1"/>
        <end position="194"/>
    </location>
</feature>
<dbReference type="PROSITE" id="PS00211">
    <property type="entry name" value="ABC_TRANSPORTER_1"/>
    <property type="match status" value="1"/>
</dbReference>
<sequence length="196" mass="20222">MAVVGASGSGKSTLAAVLVRLLDARAGEVLLGGADVRGLRGDDVRRRVAVVGDEAGHVFATTLRENLRLARPGATDGELRAVLERVRLGSWLARLPGGLDAPLGTGGGTVSGGERRRLLLARALLADPAVLVLDEPTEGLDEPTAQALVADLLDAAAGRAVLLLTHRQEGLDRVERVLRLAGGRLVPEAVPVHAAG</sequence>
<dbReference type="InterPro" id="IPR003439">
    <property type="entry name" value="ABC_transporter-like_ATP-bd"/>
</dbReference>
<dbReference type="Pfam" id="PF00005">
    <property type="entry name" value="ABC_tran"/>
    <property type="match status" value="1"/>
</dbReference>
<dbReference type="InterPro" id="IPR017871">
    <property type="entry name" value="ABC_transporter-like_CS"/>
</dbReference>
<keyword evidence="5" id="KW-1185">Reference proteome</keyword>
<evidence type="ECO:0000256" key="2">
    <source>
        <dbReference type="ARBA" id="ARBA00022840"/>
    </source>
</evidence>
<comment type="caution">
    <text evidence="4">The sequence shown here is derived from an EMBL/GenBank/DDBJ whole genome shotgun (WGS) entry which is preliminary data.</text>
</comment>
<dbReference type="SMART" id="SM00382">
    <property type="entry name" value="AAA"/>
    <property type="match status" value="1"/>
</dbReference>
<dbReference type="InterPro" id="IPR003593">
    <property type="entry name" value="AAA+_ATPase"/>
</dbReference>
<dbReference type="PROSITE" id="PS50893">
    <property type="entry name" value="ABC_TRANSPORTER_2"/>
    <property type="match status" value="1"/>
</dbReference>
<evidence type="ECO:0000313" key="4">
    <source>
        <dbReference type="EMBL" id="GAA4963694.1"/>
    </source>
</evidence>
<organism evidence="4 5">
    <name type="scientific">Kineococcus glutinatus</name>
    <dbReference type="NCBI Taxonomy" id="1070872"/>
    <lineage>
        <taxon>Bacteria</taxon>
        <taxon>Bacillati</taxon>
        <taxon>Actinomycetota</taxon>
        <taxon>Actinomycetes</taxon>
        <taxon>Kineosporiales</taxon>
        <taxon>Kineosporiaceae</taxon>
        <taxon>Kineococcus</taxon>
    </lineage>
</organism>
<evidence type="ECO:0000313" key="5">
    <source>
        <dbReference type="Proteomes" id="UP001501195"/>
    </source>
</evidence>
<evidence type="ECO:0000259" key="3">
    <source>
        <dbReference type="PROSITE" id="PS50893"/>
    </source>
</evidence>
<protein>
    <recommendedName>
        <fullName evidence="3">ABC transporter domain-containing protein</fullName>
    </recommendedName>
</protein>